<dbReference type="SUPFAM" id="SSF52768">
    <property type="entry name" value="Arginase/deacetylase"/>
    <property type="match status" value="1"/>
</dbReference>
<accession>A0A6J5ZT27</accession>
<feature type="domain" description="Histone deacetylase" evidence="1">
    <location>
        <begin position="34"/>
        <end position="321"/>
    </location>
</feature>
<proteinExistence type="predicted"/>
<reference evidence="2" key="1">
    <citation type="submission" date="2020-05" db="EMBL/GenBank/DDBJ databases">
        <authorList>
            <person name="Chiriac C."/>
            <person name="Salcher M."/>
            <person name="Ghai R."/>
            <person name="Kavagutti S V."/>
        </authorList>
    </citation>
    <scope>NUCLEOTIDE SEQUENCE</scope>
</reference>
<gene>
    <name evidence="2" type="ORF">UFOPK3522_01139</name>
    <name evidence="3" type="ORF">UFOPK4175_00650</name>
</gene>
<dbReference type="InterPro" id="IPR023696">
    <property type="entry name" value="Ureohydrolase_dom_sf"/>
</dbReference>
<dbReference type="EMBL" id="CAFBPX010000097">
    <property type="protein sequence ID" value="CAB5034180.1"/>
    <property type="molecule type" value="Genomic_DNA"/>
</dbReference>
<dbReference type="GO" id="GO:0005737">
    <property type="term" value="C:cytoplasm"/>
    <property type="evidence" value="ECO:0007669"/>
    <property type="project" value="TreeGrafter"/>
</dbReference>
<dbReference type="Gene3D" id="3.40.800.20">
    <property type="entry name" value="Histone deacetylase domain"/>
    <property type="match status" value="1"/>
</dbReference>
<dbReference type="GO" id="GO:0004407">
    <property type="term" value="F:histone deacetylase activity"/>
    <property type="evidence" value="ECO:0007669"/>
    <property type="project" value="TreeGrafter"/>
</dbReference>
<dbReference type="GO" id="GO:0000118">
    <property type="term" value="C:histone deacetylase complex"/>
    <property type="evidence" value="ECO:0007669"/>
    <property type="project" value="TreeGrafter"/>
</dbReference>
<dbReference type="GO" id="GO:0040029">
    <property type="term" value="P:epigenetic regulation of gene expression"/>
    <property type="evidence" value="ECO:0007669"/>
    <property type="project" value="TreeGrafter"/>
</dbReference>
<dbReference type="PRINTS" id="PR01270">
    <property type="entry name" value="HDASUPER"/>
</dbReference>
<dbReference type="InterPro" id="IPR023801">
    <property type="entry name" value="His_deacetylse_dom"/>
</dbReference>
<sequence length="370" mass="38763">MSTGWVWDERYMWHDTGHAAAFLTAGGVLEPDEHVERPATKRRLRNLLEVSGMLEQLTPIKAREATAEELTRVHSSAHVEHVQQVSAAGGGMAGDQTPIGPGGYEIVALAAGGAIAAVDAVLSGEVDNAYALIRPPGHHSGIDASLGFCVFNNVAVAAEHARAVHGLDRVAIIDWDAHHGNGTQEIFWDQPGVLTISIHQDGGYPPRSGLVDERGSQQALATNINIPLPPGSGVGAYQAAIDQIVVPALHAFRPELIIVACGFDASPMDPLARMMVHSAGFAEMTASVMAAADELCGGRIVCCHEGGYAAPYVPFCGLAVIETLSGHSSGVEDPFLGGYSSLPFQELQPHQAAAIGSASPDLEKLKEAAS</sequence>
<evidence type="ECO:0000313" key="3">
    <source>
        <dbReference type="EMBL" id="CAB5034180.1"/>
    </source>
</evidence>
<organism evidence="2">
    <name type="scientific">freshwater metagenome</name>
    <dbReference type="NCBI Taxonomy" id="449393"/>
    <lineage>
        <taxon>unclassified sequences</taxon>
        <taxon>metagenomes</taxon>
        <taxon>ecological metagenomes</taxon>
    </lineage>
</organism>
<protein>
    <submittedName>
        <fullName evidence="2">Unannotated protein</fullName>
    </submittedName>
</protein>
<dbReference type="PANTHER" id="PTHR10625:SF31">
    <property type="entry name" value="HISTONE DEACETYLASE DOMAIN-CONTAINING PROTEIN"/>
    <property type="match status" value="1"/>
</dbReference>
<dbReference type="CDD" id="cd09996">
    <property type="entry name" value="HDAC_classII_1"/>
    <property type="match status" value="1"/>
</dbReference>
<dbReference type="Pfam" id="PF00850">
    <property type="entry name" value="Hist_deacetyl"/>
    <property type="match status" value="1"/>
</dbReference>
<dbReference type="InterPro" id="IPR000286">
    <property type="entry name" value="HDACs"/>
</dbReference>
<dbReference type="EMBL" id="CAESAO010000106">
    <property type="protein sequence ID" value="CAB4345631.1"/>
    <property type="molecule type" value="Genomic_DNA"/>
</dbReference>
<evidence type="ECO:0000313" key="2">
    <source>
        <dbReference type="EMBL" id="CAB4345631.1"/>
    </source>
</evidence>
<evidence type="ECO:0000259" key="1">
    <source>
        <dbReference type="Pfam" id="PF00850"/>
    </source>
</evidence>
<name>A0A6J5ZT27_9ZZZZ</name>
<dbReference type="InterPro" id="IPR037138">
    <property type="entry name" value="His_deacetylse_dom_sf"/>
</dbReference>
<dbReference type="AlphaFoldDB" id="A0A6J5ZT27"/>
<dbReference type="PANTHER" id="PTHR10625">
    <property type="entry name" value="HISTONE DEACETYLASE HDAC1-RELATED"/>
    <property type="match status" value="1"/>
</dbReference>